<evidence type="ECO:0000313" key="1">
    <source>
        <dbReference type="EMBL" id="MCL6698056.1"/>
    </source>
</evidence>
<keyword evidence="2" id="KW-1185">Reference proteome</keyword>
<protein>
    <submittedName>
        <fullName evidence="1">Uncharacterized protein</fullName>
    </submittedName>
</protein>
<name>A0ABT0RT88_9SPHN</name>
<organism evidence="1 2">
    <name type="scientific">Sphingomonas caseinilyticus</name>
    <dbReference type="NCBI Taxonomy" id="2908205"/>
    <lineage>
        <taxon>Bacteria</taxon>
        <taxon>Pseudomonadati</taxon>
        <taxon>Pseudomonadota</taxon>
        <taxon>Alphaproteobacteria</taxon>
        <taxon>Sphingomonadales</taxon>
        <taxon>Sphingomonadaceae</taxon>
        <taxon>Sphingomonas</taxon>
    </lineage>
</organism>
<evidence type="ECO:0000313" key="2">
    <source>
        <dbReference type="Proteomes" id="UP001203410"/>
    </source>
</evidence>
<accession>A0ABT0RT88</accession>
<dbReference type="RefSeq" id="WP_249903400.1">
    <property type="nucleotide sequence ID" value="NZ_JAMGBA010000001.1"/>
</dbReference>
<dbReference type="Proteomes" id="UP001203410">
    <property type="component" value="Unassembled WGS sequence"/>
</dbReference>
<gene>
    <name evidence="1" type="ORF">LZ496_04550</name>
</gene>
<sequence length="46" mass="4845">MIDATEDPEMTERLPLASMVAAMTFLLAARGTQSTPESDLAGALYG</sequence>
<proteinExistence type="predicted"/>
<dbReference type="EMBL" id="JAMGBA010000001">
    <property type="protein sequence ID" value="MCL6698056.1"/>
    <property type="molecule type" value="Genomic_DNA"/>
</dbReference>
<reference evidence="1 2" key="1">
    <citation type="submission" date="2022-05" db="EMBL/GenBank/DDBJ databases">
        <authorList>
            <person name="Jo J.-H."/>
            <person name="Im W.-T."/>
        </authorList>
    </citation>
    <scope>NUCLEOTIDE SEQUENCE [LARGE SCALE GENOMIC DNA]</scope>
    <source>
        <strain evidence="1 2">NSE70-1</strain>
    </source>
</reference>
<comment type="caution">
    <text evidence="1">The sequence shown here is derived from an EMBL/GenBank/DDBJ whole genome shotgun (WGS) entry which is preliminary data.</text>
</comment>